<proteinExistence type="predicted"/>
<keyword evidence="3" id="KW-1185">Reference proteome</keyword>
<reference evidence="2 3" key="1">
    <citation type="submission" date="2017-07" db="EMBL/GenBank/DDBJ databases">
        <authorList>
            <person name="Talla V."/>
            <person name="Backstrom N."/>
        </authorList>
    </citation>
    <scope>NUCLEOTIDE SEQUENCE [LARGE SCALE GENOMIC DNA]</scope>
</reference>
<accession>A0A5E4R0S5</accession>
<gene>
    <name evidence="2" type="ORF">LSINAPIS_LOCUS13802</name>
</gene>
<organism evidence="2 3">
    <name type="scientific">Leptidea sinapis</name>
    <dbReference type="NCBI Taxonomy" id="189913"/>
    <lineage>
        <taxon>Eukaryota</taxon>
        <taxon>Metazoa</taxon>
        <taxon>Ecdysozoa</taxon>
        <taxon>Arthropoda</taxon>
        <taxon>Hexapoda</taxon>
        <taxon>Insecta</taxon>
        <taxon>Pterygota</taxon>
        <taxon>Neoptera</taxon>
        <taxon>Endopterygota</taxon>
        <taxon>Lepidoptera</taxon>
        <taxon>Glossata</taxon>
        <taxon>Ditrysia</taxon>
        <taxon>Papilionoidea</taxon>
        <taxon>Pieridae</taxon>
        <taxon>Dismorphiinae</taxon>
        <taxon>Leptidea</taxon>
    </lineage>
</organism>
<feature type="domain" description="AB hydrolase-1" evidence="1">
    <location>
        <begin position="28"/>
        <end position="78"/>
    </location>
</feature>
<dbReference type="AlphaFoldDB" id="A0A5E4R0S5"/>
<evidence type="ECO:0000259" key="1">
    <source>
        <dbReference type="Pfam" id="PF00561"/>
    </source>
</evidence>
<name>A0A5E4R0S5_9NEOP</name>
<sequence length="143" mass="16771">MFTTKERTKMALQKSEQDIIINAPWGKIMDIPGNGLSDHLPPGVKYTVFDLIPAIHNVVEHFKWDRFIYIGHSLGTVIDPIPLYETRSPSQFQSWYKAYYREYYDAARYKIFTNGKENAPKYTIEEVYIRPETKDDNTNTIFP</sequence>
<dbReference type="Proteomes" id="UP000324832">
    <property type="component" value="Unassembled WGS sequence"/>
</dbReference>
<dbReference type="Pfam" id="PF00561">
    <property type="entry name" value="Abhydrolase_1"/>
    <property type="match status" value="1"/>
</dbReference>
<evidence type="ECO:0000313" key="2">
    <source>
        <dbReference type="EMBL" id="VVD03913.1"/>
    </source>
</evidence>
<protein>
    <recommendedName>
        <fullName evidence="1">AB hydrolase-1 domain-containing protein</fullName>
    </recommendedName>
</protein>
<dbReference type="EMBL" id="FZQP02006815">
    <property type="protein sequence ID" value="VVD03913.1"/>
    <property type="molecule type" value="Genomic_DNA"/>
</dbReference>
<dbReference type="SUPFAM" id="SSF53474">
    <property type="entry name" value="alpha/beta-Hydrolases"/>
    <property type="match status" value="1"/>
</dbReference>
<dbReference type="InterPro" id="IPR000073">
    <property type="entry name" value="AB_hydrolase_1"/>
</dbReference>
<dbReference type="InterPro" id="IPR029058">
    <property type="entry name" value="AB_hydrolase_fold"/>
</dbReference>
<dbReference type="Gene3D" id="3.40.50.1820">
    <property type="entry name" value="alpha/beta hydrolase"/>
    <property type="match status" value="1"/>
</dbReference>
<evidence type="ECO:0000313" key="3">
    <source>
        <dbReference type="Proteomes" id="UP000324832"/>
    </source>
</evidence>